<gene>
    <name evidence="1" type="ORF">P6U19_24490</name>
</gene>
<comment type="caution">
    <text evidence="1">The sequence shown here is derived from an EMBL/GenBank/DDBJ whole genome shotgun (WGS) entry which is preliminary data.</text>
</comment>
<dbReference type="RefSeq" id="WP_277617258.1">
    <property type="nucleotide sequence ID" value="NZ_JARPRP010000041.1"/>
</dbReference>
<name>A0AAJ1NNJ6_9BACI</name>
<accession>A0AAJ1NNJ6</accession>
<organism evidence="1 2">
    <name type="scientific">Bacillus paranthracis</name>
    <dbReference type="NCBI Taxonomy" id="2026186"/>
    <lineage>
        <taxon>Bacteria</taxon>
        <taxon>Bacillati</taxon>
        <taxon>Bacillota</taxon>
        <taxon>Bacilli</taxon>
        <taxon>Bacillales</taxon>
        <taxon>Bacillaceae</taxon>
        <taxon>Bacillus</taxon>
        <taxon>Bacillus cereus group</taxon>
    </lineage>
</organism>
<sequence>MLRGKNLVDFLSGPQRKAFEQLPEKIQKQIKIDCYGDEICMLKVLSRDAGENLPPTTDIYVYFETDKQLYTVTYTKKYDQVSVCFNELKSGLYLFFYHSEAFVNEVKRVIEKVEQLR</sequence>
<proteinExistence type="predicted"/>
<reference evidence="1" key="1">
    <citation type="submission" date="2023-03" db="EMBL/GenBank/DDBJ databases">
        <title>Genetic diversity of Bacillus cereus sensu lato isolates from Slovenia.</title>
        <authorList>
            <person name="Abdelli M."/>
        </authorList>
    </citation>
    <scope>NUCLEOTIDE SEQUENCE</scope>
    <source>
        <strain evidence="1">SIBC39</strain>
    </source>
</reference>
<protein>
    <submittedName>
        <fullName evidence="1">Uncharacterized protein</fullName>
    </submittedName>
</protein>
<evidence type="ECO:0000313" key="1">
    <source>
        <dbReference type="EMBL" id="MDG0955728.1"/>
    </source>
</evidence>
<dbReference type="AlphaFoldDB" id="A0AAJ1NNJ6"/>
<dbReference type="EMBL" id="JARPRR010000028">
    <property type="protein sequence ID" value="MDG0955728.1"/>
    <property type="molecule type" value="Genomic_DNA"/>
</dbReference>
<dbReference type="Proteomes" id="UP001216801">
    <property type="component" value="Unassembled WGS sequence"/>
</dbReference>
<evidence type="ECO:0000313" key="2">
    <source>
        <dbReference type="Proteomes" id="UP001216801"/>
    </source>
</evidence>